<dbReference type="InterPro" id="IPR011032">
    <property type="entry name" value="GroES-like_sf"/>
</dbReference>
<dbReference type="InParanoid" id="F4RMV2"/>
<dbReference type="RefSeq" id="XP_007410415.1">
    <property type="nucleotide sequence ID" value="XM_007410353.1"/>
</dbReference>
<dbReference type="PANTHER" id="PTHR11695:SF294">
    <property type="entry name" value="RETICULON-4-INTERACTING PROTEIN 1, MITOCHONDRIAL"/>
    <property type="match status" value="1"/>
</dbReference>
<evidence type="ECO:0000313" key="2">
    <source>
        <dbReference type="Proteomes" id="UP000001072"/>
    </source>
</evidence>
<gene>
    <name evidence="1" type="ORF">MELLADRAFT_106854</name>
</gene>
<name>F4RMV2_MELLP</name>
<dbReference type="STRING" id="747676.F4RMV2"/>
<accession>F4RMV2</accession>
<dbReference type="EMBL" id="GL883109">
    <property type="protein sequence ID" value="EGG06177.1"/>
    <property type="molecule type" value="Genomic_DNA"/>
</dbReference>
<protein>
    <recommendedName>
        <fullName evidence="3">Enoyl reductase (ER) domain-containing protein</fullName>
    </recommendedName>
</protein>
<dbReference type="AlphaFoldDB" id="F4RMV2"/>
<dbReference type="Gene3D" id="3.90.180.10">
    <property type="entry name" value="Medium-chain alcohol dehydrogenases, catalytic domain"/>
    <property type="match status" value="1"/>
</dbReference>
<organism evidence="2">
    <name type="scientific">Melampsora larici-populina (strain 98AG31 / pathotype 3-4-7)</name>
    <name type="common">Poplar leaf rust fungus</name>
    <dbReference type="NCBI Taxonomy" id="747676"/>
    <lineage>
        <taxon>Eukaryota</taxon>
        <taxon>Fungi</taxon>
        <taxon>Dikarya</taxon>
        <taxon>Basidiomycota</taxon>
        <taxon>Pucciniomycotina</taxon>
        <taxon>Pucciniomycetes</taxon>
        <taxon>Pucciniales</taxon>
        <taxon>Melampsoraceae</taxon>
        <taxon>Melampsora</taxon>
    </lineage>
</organism>
<proteinExistence type="predicted"/>
<dbReference type="GO" id="GO:0005739">
    <property type="term" value="C:mitochondrion"/>
    <property type="evidence" value="ECO:0007669"/>
    <property type="project" value="TreeGrafter"/>
</dbReference>
<dbReference type="Proteomes" id="UP000001072">
    <property type="component" value="Unassembled WGS sequence"/>
</dbReference>
<evidence type="ECO:0000313" key="1">
    <source>
        <dbReference type="EMBL" id="EGG06177.1"/>
    </source>
</evidence>
<dbReference type="InterPro" id="IPR050700">
    <property type="entry name" value="YIM1/Zinc_Alcohol_DH_Fams"/>
</dbReference>
<dbReference type="SUPFAM" id="SSF50129">
    <property type="entry name" value="GroES-like"/>
    <property type="match status" value="1"/>
</dbReference>
<sequence>MLVYSNLSNHPKLHRSFVGKVLGAGLGVKRLKKGDLVYGLHDLKRSGALVQQMVIDKDLVAIAPVHPNLSMVQIACLPALGVPSYLVMSTICVGLPKGSKDLKQFCPNQDLWVTCHPTIATSVEEIGIPIARCELRGAREVMVEDSILSSVSSIHESSYDVVIDTIGGRRIYDASRRILHHEGMFITCVGDSLGMKNLKDKKIGYWCLGPETEYDGERQTIREGLDEIRKIIEDDEDCFSRFEEDIQPHEIAGGVLGWYRNRFKSQDGLSNLICNLSPVIGTIIDFEEGFKASDRFAKFENSAPSLIIEEPIDDREDQIDLFTGSVVVVKIKSRINQKLKMKNSSVLIRPTTFASRACQYFCKQVGDKSQGRVRGVPKHNCAQFEKSFGDTLKCYWRAFD</sequence>
<dbReference type="OrthoDB" id="201656at2759"/>
<dbReference type="VEuPathDB" id="FungiDB:MELLADRAFT_106854"/>
<dbReference type="KEGG" id="mlr:MELLADRAFT_106854"/>
<keyword evidence="2" id="KW-1185">Reference proteome</keyword>
<dbReference type="eggNOG" id="KOG1198">
    <property type="taxonomic scope" value="Eukaryota"/>
</dbReference>
<reference evidence="2" key="1">
    <citation type="journal article" date="2011" name="Proc. Natl. Acad. Sci. U.S.A.">
        <title>Obligate biotrophy features unraveled by the genomic analysis of rust fungi.</title>
        <authorList>
            <person name="Duplessis S."/>
            <person name="Cuomo C.A."/>
            <person name="Lin Y.-C."/>
            <person name="Aerts A."/>
            <person name="Tisserant E."/>
            <person name="Veneault-Fourrey C."/>
            <person name="Joly D.L."/>
            <person name="Hacquard S."/>
            <person name="Amselem J."/>
            <person name="Cantarel B.L."/>
            <person name="Chiu R."/>
            <person name="Coutinho P.M."/>
            <person name="Feau N."/>
            <person name="Field M."/>
            <person name="Frey P."/>
            <person name="Gelhaye E."/>
            <person name="Goldberg J."/>
            <person name="Grabherr M.G."/>
            <person name="Kodira C.D."/>
            <person name="Kohler A."/>
            <person name="Kuees U."/>
            <person name="Lindquist E.A."/>
            <person name="Lucas S.M."/>
            <person name="Mago R."/>
            <person name="Mauceli E."/>
            <person name="Morin E."/>
            <person name="Murat C."/>
            <person name="Pangilinan J.L."/>
            <person name="Park R."/>
            <person name="Pearson M."/>
            <person name="Quesneville H."/>
            <person name="Rouhier N."/>
            <person name="Sakthikumar S."/>
            <person name="Salamov A.A."/>
            <person name="Schmutz J."/>
            <person name="Selles B."/>
            <person name="Shapiro H."/>
            <person name="Tanguay P."/>
            <person name="Tuskan G.A."/>
            <person name="Henrissat B."/>
            <person name="Van de Peer Y."/>
            <person name="Rouze P."/>
            <person name="Ellis J.G."/>
            <person name="Dodds P.N."/>
            <person name="Schein J.E."/>
            <person name="Zhong S."/>
            <person name="Hamelin R.C."/>
            <person name="Grigoriev I.V."/>
            <person name="Szabo L.J."/>
            <person name="Martin F."/>
        </authorList>
    </citation>
    <scope>NUCLEOTIDE SEQUENCE [LARGE SCALE GENOMIC DNA]</scope>
    <source>
        <strain evidence="2">98AG31 / pathotype 3-4-7</strain>
    </source>
</reference>
<dbReference type="HOGENOM" id="CLU_689024_0_0_1"/>
<dbReference type="GeneID" id="18923008"/>
<dbReference type="PANTHER" id="PTHR11695">
    <property type="entry name" value="ALCOHOL DEHYDROGENASE RELATED"/>
    <property type="match status" value="1"/>
</dbReference>
<evidence type="ECO:0008006" key="3">
    <source>
        <dbReference type="Google" id="ProtNLM"/>
    </source>
</evidence>